<comment type="caution">
    <text evidence="1">The sequence shown here is derived from an EMBL/GenBank/DDBJ whole genome shotgun (WGS) entry which is preliminary data.</text>
</comment>
<gene>
    <name evidence="1" type="ORF">TU35_007760</name>
</gene>
<accession>A0ACC6V255</accession>
<sequence length="70" mass="7584">MSLRREAASEEARETAPLLDCEVRDFEAFSTLVPPSLQQAVLDAIQSGSAPRELMPLLNRLKAAGVLVCT</sequence>
<evidence type="ECO:0000313" key="1">
    <source>
        <dbReference type="EMBL" id="MFB6491117.1"/>
    </source>
</evidence>
<protein>
    <submittedName>
        <fullName evidence="1">Uncharacterized protein</fullName>
    </submittedName>
</protein>
<reference evidence="1" key="1">
    <citation type="submission" date="2024-07" db="EMBL/GenBank/DDBJ databases">
        <title>Metagenome and Metagenome-Assembled Genomes of Archaea from a hot spring from the geothermal field of Los Azufres, Mexico.</title>
        <authorList>
            <person name="Marin-Paredes R."/>
            <person name="Martinez-Romero E."/>
            <person name="Servin-Garciduenas L.E."/>
        </authorList>
    </citation>
    <scope>NUCLEOTIDE SEQUENCE</scope>
</reference>
<evidence type="ECO:0000313" key="2">
    <source>
        <dbReference type="Proteomes" id="UP000033636"/>
    </source>
</evidence>
<dbReference type="EMBL" id="JZWT02000021">
    <property type="protein sequence ID" value="MFB6491117.1"/>
    <property type="molecule type" value="Genomic_DNA"/>
</dbReference>
<name>A0ACC6V255_9CREN</name>
<dbReference type="Proteomes" id="UP000033636">
    <property type="component" value="Unassembled WGS sequence"/>
</dbReference>
<organism evidence="1 2">
    <name type="scientific">Thermoproteus sp. AZ2</name>
    <dbReference type="NCBI Taxonomy" id="1609232"/>
    <lineage>
        <taxon>Archaea</taxon>
        <taxon>Thermoproteota</taxon>
        <taxon>Thermoprotei</taxon>
        <taxon>Thermoproteales</taxon>
        <taxon>Thermoproteaceae</taxon>
        <taxon>Thermoproteus</taxon>
    </lineage>
</organism>
<proteinExistence type="predicted"/>